<feature type="compositionally biased region" description="Polar residues" evidence="2">
    <location>
        <begin position="691"/>
        <end position="702"/>
    </location>
</feature>
<feature type="coiled-coil region" evidence="1">
    <location>
        <begin position="115"/>
        <end position="180"/>
    </location>
</feature>
<organism evidence="3 4">
    <name type="scientific">Bondarzewia mesenterica</name>
    <dbReference type="NCBI Taxonomy" id="1095465"/>
    <lineage>
        <taxon>Eukaryota</taxon>
        <taxon>Fungi</taxon>
        <taxon>Dikarya</taxon>
        <taxon>Basidiomycota</taxon>
        <taxon>Agaricomycotina</taxon>
        <taxon>Agaricomycetes</taxon>
        <taxon>Russulales</taxon>
        <taxon>Bondarzewiaceae</taxon>
        <taxon>Bondarzewia</taxon>
    </lineage>
</organism>
<feature type="compositionally biased region" description="Basic residues" evidence="2">
    <location>
        <begin position="279"/>
        <end position="288"/>
    </location>
</feature>
<proteinExistence type="predicted"/>
<dbReference type="OrthoDB" id="2143914at2759"/>
<feature type="compositionally biased region" description="Basic and acidic residues" evidence="2">
    <location>
        <begin position="609"/>
        <end position="624"/>
    </location>
</feature>
<evidence type="ECO:0000313" key="4">
    <source>
        <dbReference type="Proteomes" id="UP000310158"/>
    </source>
</evidence>
<comment type="caution">
    <text evidence="3">The sequence shown here is derived from an EMBL/GenBank/DDBJ whole genome shotgun (WGS) entry which is preliminary data.</text>
</comment>
<feature type="compositionally biased region" description="Low complexity" evidence="2">
    <location>
        <begin position="334"/>
        <end position="360"/>
    </location>
</feature>
<accession>A0A4S4LAH5</accession>
<reference evidence="3 4" key="1">
    <citation type="submission" date="2019-02" db="EMBL/GenBank/DDBJ databases">
        <title>Genome sequencing of the rare red list fungi Bondarzewia mesenterica.</title>
        <authorList>
            <person name="Buettner E."/>
            <person name="Kellner H."/>
        </authorList>
    </citation>
    <scope>NUCLEOTIDE SEQUENCE [LARGE SCALE GENOMIC DNA]</scope>
    <source>
        <strain evidence="3 4">DSM 108281</strain>
    </source>
</reference>
<evidence type="ECO:0000256" key="2">
    <source>
        <dbReference type="SAM" id="MobiDB-lite"/>
    </source>
</evidence>
<evidence type="ECO:0000256" key="1">
    <source>
        <dbReference type="SAM" id="Coils"/>
    </source>
</evidence>
<feature type="compositionally biased region" description="Basic and acidic residues" evidence="2">
    <location>
        <begin position="261"/>
        <end position="272"/>
    </location>
</feature>
<sequence>MAHDTPALALSDIIHTMSPSPAPNTNDDDADASTPPPSASPEPLNLAEIESIKKALPGDPRIESLEAQHLSKRKGVIRLTSFDIPQPAQLHAQAETIHGLTRQREYLTKVFADERARWEAERDNFSREAEALIARRSRGGESTYREEELERQILTLDADNKSLRQKISDYHTRLQSLEAEMAQLRPVLLMQPYALTHSFQYSHGHHAHAGPSTKNEAHAKVSRRRKPAQPPPAVLPEQAGSDEEVDELNGPAAAVPKSKAPRGDYYRRRDTDVLNDSQKHKRLRSHKKGGTMLANAQSEHLLLAMRRIGRERASYLSGFPAGIDRERKREDDMSSTIPKTPKKPAAAASGPSSGAIFSPAQGGPALVPAPSNFPAVHTPKNSSQRGQPSNAARNNPQTPLDSLLTAARSISMIEEDDAEEDSHPGPSDKVLARRAADAVASPIPAKRRRLAGATSTASISRLGQNGASPSGADSARVKDGVSRMRSALDILADQAAASSSKEKPKGSDKGKGKGKEKAKEVDIAHKRVNAINAGTRARGNSTNQGVRTRGRAAAESIAEAINRGFSQVQNRSAVSTTTTRAAPCNAATAEGNSQRLRSPSPTPSWLRKGHGEPEEARPNAKELTHNLFEVVRASPSNSSVHSQHHHSDSQASATLTSQATKEDPAPVTNMHVDESTGVQPISRADPEAQITPANPQGLSRSSPIPLPDTSRSLTPPPGDDAMIVDAGESGQTPVRISAAHPPDTQVELESLDSSSALDADAEGEIDEEVNG</sequence>
<feature type="compositionally biased region" description="Polar residues" evidence="2">
    <location>
        <begin position="590"/>
        <end position="599"/>
    </location>
</feature>
<keyword evidence="4" id="KW-1185">Reference proteome</keyword>
<dbReference type="Proteomes" id="UP000310158">
    <property type="component" value="Unassembled WGS sequence"/>
</dbReference>
<feature type="compositionally biased region" description="Low complexity" evidence="2">
    <location>
        <begin position="747"/>
        <end position="758"/>
    </location>
</feature>
<feature type="compositionally biased region" description="Polar residues" evidence="2">
    <location>
        <begin position="453"/>
        <end position="468"/>
    </location>
</feature>
<feature type="region of interest" description="Disordered" evidence="2">
    <location>
        <begin position="569"/>
        <end position="771"/>
    </location>
</feature>
<feature type="compositionally biased region" description="Basic and acidic residues" evidence="2">
    <location>
        <begin position="500"/>
        <end position="525"/>
    </location>
</feature>
<feature type="region of interest" description="Disordered" evidence="2">
    <location>
        <begin position="414"/>
        <end position="553"/>
    </location>
</feature>
<feature type="compositionally biased region" description="Polar residues" evidence="2">
    <location>
        <begin position="379"/>
        <end position="399"/>
    </location>
</feature>
<feature type="compositionally biased region" description="Basic and acidic residues" evidence="2">
    <location>
        <begin position="323"/>
        <end position="332"/>
    </location>
</feature>
<protein>
    <submittedName>
        <fullName evidence="3">Uncharacterized protein</fullName>
    </submittedName>
</protein>
<feature type="region of interest" description="Disordered" evidence="2">
    <location>
        <begin position="323"/>
        <end position="399"/>
    </location>
</feature>
<dbReference type="EMBL" id="SGPL01000737">
    <property type="protein sequence ID" value="THH07928.1"/>
    <property type="molecule type" value="Genomic_DNA"/>
</dbReference>
<evidence type="ECO:0000313" key="3">
    <source>
        <dbReference type="EMBL" id="THH07928.1"/>
    </source>
</evidence>
<gene>
    <name evidence="3" type="ORF">EW146_g9159</name>
</gene>
<keyword evidence="1" id="KW-0175">Coiled coil</keyword>
<name>A0A4S4LAH5_9AGAM</name>
<feature type="compositionally biased region" description="Acidic residues" evidence="2">
    <location>
        <begin position="759"/>
        <end position="771"/>
    </location>
</feature>
<dbReference type="AlphaFoldDB" id="A0A4S4LAH5"/>
<feature type="region of interest" description="Disordered" evidence="2">
    <location>
        <begin position="203"/>
        <end position="288"/>
    </location>
</feature>
<feature type="region of interest" description="Disordered" evidence="2">
    <location>
        <begin position="1"/>
        <end position="43"/>
    </location>
</feature>